<dbReference type="Proteomes" id="UP001164929">
    <property type="component" value="Chromosome 11"/>
</dbReference>
<evidence type="ECO:0000313" key="2">
    <source>
        <dbReference type="Proteomes" id="UP001164929"/>
    </source>
</evidence>
<protein>
    <submittedName>
        <fullName evidence="1">Uncharacterized protein</fullName>
    </submittedName>
</protein>
<name>A0AAD6Q6Y2_9ROSI</name>
<gene>
    <name evidence="1" type="ORF">NC653_027497</name>
</gene>
<keyword evidence="2" id="KW-1185">Reference proteome</keyword>
<reference evidence="1" key="1">
    <citation type="journal article" date="2023" name="Mol. Ecol. Resour.">
        <title>Chromosome-level genome assembly of a triploid poplar Populus alba 'Berolinensis'.</title>
        <authorList>
            <person name="Chen S."/>
            <person name="Yu Y."/>
            <person name="Wang X."/>
            <person name="Wang S."/>
            <person name="Zhang T."/>
            <person name="Zhou Y."/>
            <person name="He R."/>
            <person name="Meng N."/>
            <person name="Wang Y."/>
            <person name="Liu W."/>
            <person name="Liu Z."/>
            <person name="Liu J."/>
            <person name="Guo Q."/>
            <person name="Huang H."/>
            <person name="Sederoff R.R."/>
            <person name="Wang G."/>
            <person name="Qu G."/>
            <person name="Chen S."/>
        </authorList>
    </citation>
    <scope>NUCLEOTIDE SEQUENCE</scope>
    <source>
        <strain evidence="1">SC-2020</strain>
    </source>
</reference>
<sequence length="135" mass="15100">MLGINPNPARWTSKIGKDHLGSGWSEGLRRGHGVLLNWRTAVRLCPRQYRPNQGPTKETTLLVNFGKEQLSNSAWPPIVHDRMSSPEGSSVLDLKAENFFSCAFSRKQSDARYPLHSSDDVVALLKELEESQPSN</sequence>
<dbReference type="EMBL" id="JAQIZT010000011">
    <property type="protein sequence ID" value="KAJ6979358.1"/>
    <property type="molecule type" value="Genomic_DNA"/>
</dbReference>
<organism evidence="1 2">
    <name type="scientific">Populus alba x Populus x berolinensis</name>
    <dbReference type="NCBI Taxonomy" id="444605"/>
    <lineage>
        <taxon>Eukaryota</taxon>
        <taxon>Viridiplantae</taxon>
        <taxon>Streptophyta</taxon>
        <taxon>Embryophyta</taxon>
        <taxon>Tracheophyta</taxon>
        <taxon>Spermatophyta</taxon>
        <taxon>Magnoliopsida</taxon>
        <taxon>eudicotyledons</taxon>
        <taxon>Gunneridae</taxon>
        <taxon>Pentapetalae</taxon>
        <taxon>rosids</taxon>
        <taxon>fabids</taxon>
        <taxon>Malpighiales</taxon>
        <taxon>Salicaceae</taxon>
        <taxon>Saliceae</taxon>
        <taxon>Populus</taxon>
    </lineage>
</organism>
<comment type="caution">
    <text evidence="1">The sequence shown here is derived from an EMBL/GenBank/DDBJ whole genome shotgun (WGS) entry which is preliminary data.</text>
</comment>
<evidence type="ECO:0000313" key="1">
    <source>
        <dbReference type="EMBL" id="KAJ6979358.1"/>
    </source>
</evidence>
<dbReference type="AlphaFoldDB" id="A0AAD6Q6Y2"/>
<accession>A0AAD6Q6Y2</accession>
<proteinExistence type="predicted"/>